<evidence type="ECO:0000313" key="2">
    <source>
        <dbReference type="EMBL" id="MDR7326823.1"/>
    </source>
</evidence>
<protein>
    <submittedName>
        <fullName evidence="2">Uncharacterized protein</fullName>
    </submittedName>
</protein>
<name>A0AAE3ZVN8_9ACTN</name>
<evidence type="ECO:0000313" key="3">
    <source>
        <dbReference type="Proteomes" id="UP001183629"/>
    </source>
</evidence>
<feature type="region of interest" description="Disordered" evidence="1">
    <location>
        <begin position="1"/>
        <end position="44"/>
    </location>
</feature>
<proteinExistence type="predicted"/>
<dbReference type="Proteomes" id="UP001183629">
    <property type="component" value="Unassembled WGS sequence"/>
</dbReference>
<dbReference type="AlphaFoldDB" id="A0AAE3ZVN8"/>
<sequence length="44" mass="4683">MTSPIDRAVSDSVRLRNHRLGGTGGAGASVDREFESVHGRRSTS</sequence>
<keyword evidence="3" id="KW-1185">Reference proteome</keyword>
<organism evidence="2 3">
    <name type="scientific">Catenuloplanes niger</name>
    <dbReference type="NCBI Taxonomy" id="587534"/>
    <lineage>
        <taxon>Bacteria</taxon>
        <taxon>Bacillati</taxon>
        <taxon>Actinomycetota</taxon>
        <taxon>Actinomycetes</taxon>
        <taxon>Micromonosporales</taxon>
        <taxon>Micromonosporaceae</taxon>
        <taxon>Catenuloplanes</taxon>
    </lineage>
</organism>
<gene>
    <name evidence="2" type="ORF">J2S44_007073</name>
</gene>
<reference evidence="2 3" key="1">
    <citation type="submission" date="2023-07" db="EMBL/GenBank/DDBJ databases">
        <title>Sequencing the genomes of 1000 actinobacteria strains.</title>
        <authorList>
            <person name="Klenk H.-P."/>
        </authorList>
    </citation>
    <scope>NUCLEOTIDE SEQUENCE [LARGE SCALE GENOMIC DNA]</scope>
    <source>
        <strain evidence="2 3">DSM 44711</strain>
    </source>
</reference>
<accession>A0AAE3ZVN8</accession>
<dbReference type="EMBL" id="JAVDYC010000001">
    <property type="protein sequence ID" value="MDR7326823.1"/>
    <property type="molecule type" value="Genomic_DNA"/>
</dbReference>
<comment type="caution">
    <text evidence="2">The sequence shown here is derived from an EMBL/GenBank/DDBJ whole genome shotgun (WGS) entry which is preliminary data.</text>
</comment>
<evidence type="ECO:0000256" key="1">
    <source>
        <dbReference type="SAM" id="MobiDB-lite"/>
    </source>
</evidence>